<dbReference type="InterPro" id="IPR029044">
    <property type="entry name" value="Nucleotide-diphossugar_trans"/>
</dbReference>
<evidence type="ECO:0000256" key="1">
    <source>
        <dbReference type="ARBA" id="ARBA00022676"/>
    </source>
</evidence>
<dbReference type="AlphaFoldDB" id="A0A6N3BNV8"/>
<dbReference type="PANTHER" id="PTHR13778:SF47">
    <property type="entry name" value="LIPOPOLYSACCHARIDE 1,3-GALACTOSYLTRANSFERASE"/>
    <property type="match status" value="1"/>
</dbReference>
<dbReference type="InterPro" id="IPR025536">
    <property type="entry name" value="DUF4422"/>
</dbReference>
<dbReference type="Pfam" id="PF14393">
    <property type="entry name" value="DUF4422"/>
    <property type="match status" value="1"/>
</dbReference>
<dbReference type="CDD" id="cd04194">
    <property type="entry name" value="GT8_A4GalT_like"/>
    <property type="match status" value="1"/>
</dbReference>
<protein>
    <submittedName>
        <fullName evidence="5">General stress protein A</fullName>
    </submittedName>
</protein>
<name>A0A6N3BNV8_CLOBU</name>
<dbReference type="EMBL" id="CACRTU010000013">
    <property type="protein sequence ID" value="VYU06420.1"/>
    <property type="molecule type" value="Genomic_DNA"/>
</dbReference>
<dbReference type="PANTHER" id="PTHR13778">
    <property type="entry name" value="GLYCOSYLTRANSFERASE 8 DOMAIN-CONTAINING PROTEIN"/>
    <property type="match status" value="1"/>
</dbReference>
<evidence type="ECO:0000256" key="2">
    <source>
        <dbReference type="ARBA" id="ARBA00022679"/>
    </source>
</evidence>
<dbReference type="InterPro" id="IPR002495">
    <property type="entry name" value="Glyco_trans_8"/>
</dbReference>
<reference evidence="5" key="1">
    <citation type="submission" date="2019-11" db="EMBL/GenBank/DDBJ databases">
        <authorList>
            <person name="Feng L."/>
        </authorList>
    </citation>
    <scope>NUCLEOTIDE SEQUENCE</scope>
    <source>
        <strain evidence="5">CButyricumLFYP62</strain>
    </source>
</reference>
<feature type="domain" description="DUF4422" evidence="4">
    <location>
        <begin position="6"/>
        <end position="243"/>
    </location>
</feature>
<sequence>MNNDIKIYVSCHKDSYIPDNENIIPIQVGAELTSKRLDKMICDNTGENISNKNKSYCELTAQYWAWKNSDSEYCGFFHYRRYLSFKQEYYTTQNNYNVKPYITLNKLNDKSLQEISFDENSMRSIIKKYDVVAPLKERNNCSVYDQYKISEFHKIEDLDTVIEIINEKYPEYVDSMNKYLNSHDMYYCNMFIMKRNIFNDYCKWLFDILNEHEKRRNLYDYSVDEYRVSGFLGERLFGIYYTKIKQEGRYSCCELQKVEFKDTEPDVVVNPVFNDEYIPIVLSANDDFTPYLGVMIQSIIDNSSLNIQYDIIILHKDISNDRQWLIQKMIKNMKNFSIRFCNTYYLINNMNFFVDKHLSEETYYRLLIQDILGAYNKVLYLDCDMVVNYDVSELFKTNIEGYLIAAVRDIDYAGVYKKSMERREYTEKILKLENPYNYFQAGVLVLNLEEFRKKFTVEELINVAISYKWKHHDQDVLNYLCKNKVKYLDMSWNVVMNWKNNFSCRMDVLKLAPRMLYNEYLNSRNNPKIIHFAGYQKPWDEFECDYSEEFWKYARKTYFYEAILKRMILGKSNVKRKAKLGENAIKIKGIGKTIFIDMRKINELFPPGSKRRIIVKNLARLIYK</sequence>
<evidence type="ECO:0000256" key="3">
    <source>
        <dbReference type="ARBA" id="ARBA00022723"/>
    </source>
</evidence>
<dbReference type="GO" id="GO:0016757">
    <property type="term" value="F:glycosyltransferase activity"/>
    <property type="evidence" value="ECO:0007669"/>
    <property type="project" value="UniProtKB-KW"/>
</dbReference>
<dbReference type="Gene3D" id="3.90.550.10">
    <property type="entry name" value="Spore Coat Polysaccharide Biosynthesis Protein SpsA, Chain A"/>
    <property type="match status" value="1"/>
</dbReference>
<proteinExistence type="predicted"/>
<dbReference type="SUPFAM" id="SSF53448">
    <property type="entry name" value="Nucleotide-diphospho-sugar transferases"/>
    <property type="match status" value="1"/>
</dbReference>
<dbReference type="RefSeq" id="WP_156736569.1">
    <property type="nucleotide sequence ID" value="NZ_CACRTU010000013.1"/>
</dbReference>
<dbReference type="GO" id="GO:0046872">
    <property type="term" value="F:metal ion binding"/>
    <property type="evidence" value="ECO:0007669"/>
    <property type="project" value="UniProtKB-KW"/>
</dbReference>
<keyword evidence="3" id="KW-0479">Metal-binding</keyword>
<accession>A0A6N3BNV8</accession>
<gene>
    <name evidence="5" type="primary">gspA_1</name>
    <name evidence="5" type="ORF">CBLFYP62_01362</name>
</gene>
<keyword evidence="2" id="KW-0808">Transferase</keyword>
<keyword evidence="1" id="KW-0328">Glycosyltransferase</keyword>
<dbReference type="Pfam" id="PF01501">
    <property type="entry name" value="Glyco_transf_8"/>
    <property type="match status" value="1"/>
</dbReference>
<organism evidence="5">
    <name type="scientific">Clostridium butyricum</name>
    <dbReference type="NCBI Taxonomy" id="1492"/>
    <lineage>
        <taxon>Bacteria</taxon>
        <taxon>Bacillati</taxon>
        <taxon>Bacillota</taxon>
        <taxon>Clostridia</taxon>
        <taxon>Eubacteriales</taxon>
        <taxon>Clostridiaceae</taxon>
        <taxon>Clostridium</taxon>
    </lineage>
</organism>
<evidence type="ECO:0000259" key="4">
    <source>
        <dbReference type="Pfam" id="PF14393"/>
    </source>
</evidence>
<evidence type="ECO:0000313" key="5">
    <source>
        <dbReference type="EMBL" id="VYU06420.1"/>
    </source>
</evidence>
<dbReference type="InterPro" id="IPR050748">
    <property type="entry name" value="Glycosyltrans_8_dom-fam"/>
</dbReference>